<proteinExistence type="predicted"/>
<sequence length="173" mass="19775">MVHASEYNYSLCSLAMMTISLSAHRLVLWWNSFTNWRGHHSFSVQKYKKWWCPPFLSQAQKDVQLLTSSSKGWLAPSISSSLETIPSSEKAYIQVPNTGRRQNFHICRIIVSYSKVHTSCLFGLSSFPKLYIIKGNGKKEKGFWLELAPLHRSNLKLLFDLFAPQFCSVGSPN</sequence>
<reference evidence="1" key="1">
    <citation type="submission" date="2022-11" db="EMBL/GenBank/DDBJ databases">
        <authorList>
            <person name="Hyden B.L."/>
            <person name="Feng K."/>
            <person name="Yates T."/>
            <person name="Jawdy S."/>
            <person name="Smart L.B."/>
            <person name="Muchero W."/>
        </authorList>
    </citation>
    <scope>NUCLEOTIDE SEQUENCE</scope>
    <source>
        <tissue evidence="1">Shoot tip</tissue>
    </source>
</reference>
<reference evidence="1" key="2">
    <citation type="journal article" date="2023" name="Int. J. Mol. Sci.">
        <title>De Novo Assembly and Annotation of 11 Diverse Shrub Willow (Salix) Genomes Reveals Novel Gene Organization in Sex-Linked Regions.</title>
        <authorList>
            <person name="Hyden B."/>
            <person name="Feng K."/>
            <person name="Yates T.B."/>
            <person name="Jawdy S."/>
            <person name="Cereghino C."/>
            <person name="Smart L.B."/>
            <person name="Muchero W."/>
        </authorList>
    </citation>
    <scope>NUCLEOTIDE SEQUENCE</scope>
    <source>
        <tissue evidence="1">Shoot tip</tissue>
    </source>
</reference>
<dbReference type="AlphaFoldDB" id="A0A9Q0V366"/>
<keyword evidence="2" id="KW-1185">Reference proteome</keyword>
<dbReference type="EMBL" id="JAPFFK010000010">
    <property type="protein sequence ID" value="KAJ6740826.1"/>
    <property type="molecule type" value="Genomic_DNA"/>
</dbReference>
<protein>
    <submittedName>
        <fullName evidence="1">Uncharacterized protein</fullName>
    </submittedName>
</protein>
<evidence type="ECO:0000313" key="1">
    <source>
        <dbReference type="EMBL" id="KAJ6740826.1"/>
    </source>
</evidence>
<organism evidence="1 2">
    <name type="scientific">Salix purpurea</name>
    <name type="common">Purple osier willow</name>
    <dbReference type="NCBI Taxonomy" id="77065"/>
    <lineage>
        <taxon>Eukaryota</taxon>
        <taxon>Viridiplantae</taxon>
        <taxon>Streptophyta</taxon>
        <taxon>Embryophyta</taxon>
        <taxon>Tracheophyta</taxon>
        <taxon>Spermatophyta</taxon>
        <taxon>Magnoliopsida</taxon>
        <taxon>eudicotyledons</taxon>
        <taxon>Gunneridae</taxon>
        <taxon>Pentapetalae</taxon>
        <taxon>rosids</taxon>
        <taxon>fabids</taxon>
        <taxon>Malpighiales</taxon>
        <taxon>Salicaceae</taxon>
        <taxon>Saliceae</taxon>
        <taxon>Salix</taxon>
    </lineage>
</organism>
<gene>
    <name evidence="1" type="ORF">OIU79_000860</name>
</gene>
<name>A0A9Q0V366_SALPP</name>
<dbReference type="Proteomes" id="UP001151532">
    <property type="component" value="Chromosome 7"/>
</dbReference>
<accession>A0A9Q0V366</accession>
<comment type="caution">
    <text evidence="1">The sequence shown here is derived from an EMBL/GenBank/DDBJ whole genome shotgun (WGS) entry which is preliminary data.</text>
</comment>
<evidence type="ECO:0000313" key="2">
    <source>
        <dbReference type="Proteomes" id="UP001151532"/>
    </source>
</evidence>